<reference evidence="2" key="1">
    <citation type="journal article" date="2023" name="G3 (Bethesda)">
        <title>Whole genome assemblies of Zophobas morio and Tenebrio molitor.</title>
        <authorList>
            <person name="Kaur S."/>
            <person name="Stinson S.A."/>
            <person name="diCenzo G.C."/>
        </authorList>
    </citation>
    <scope>NUCLEOTIDE SEQUENCE</scope>
    <source>
        <strain evidence="2">QUZm001</strain>
    </source>
</reference>
<name>A0AA38MCP9_9CUCU</name>
<evidence type="ECO:0000313" key="2">
    <source>
        <dbReference type="EMBL" id="KAJ3651534.1"/>
    </source>
</evidence>
<dbReference type="Proteomes" id="UP001168821">
    <property type="component" value="Unassembled WGS sequence"/>
</dbReference>
<proteinExistence type="predicted"/>
<comment type="caution">
    <text evidence="2">The sequence shown here is derived from an EMBL/GenBank/DDBJ whole genome shotgun (WGS) entry which is preliminary data.</text>
</comment>
<keyword evidence="3" id="KW-1185">Reference proteome</keyword>
<dbReference type="EMBL" id="JALNTZ010000005">
    <property type="protein sequence ID" value="KAJ3651534.1"/>
    <property type="molecule type" value="Genomic_DNA"/>
</dbReference>
<evidence type="ECO:0000313" key="3">
    <source>
        <dbReference type="Proteomes" id="UP001168821"/>
    </source>
</evidence>
<protein>
    <recommendedName>
        <fullName evidence="1">Integrase p58-like C-terminal domain-containing protein</fullName>
    </recommendedName>
</protein>
<organism evidence="2 3">
    <name type="scientific">Zophobas morio</name>
    <dbReference type="NCBI Taxonomy" id="2755281"/>
    <lineage>
        <taxon>Eukaryota</taxon>
        <taxon>Metazoa</taxon>
        <taxon>Ecdysozoa</taxon>
        <taxon>Arthropoda</taxon>
        <taxon>Hexapoda</taxon>
        <taxon>Insecta</taxon>
        <taxon>Pterygota</taxon>
        <taxon>Neoptera</taxon>
        <taxon>Endopterygota</taxon>
        <taxon>Coleoptera</taxon>
        <taxon>Polyphaga</taxon>
        <taxon>Cucujiformia</taxon>
        <taxon>Tenebrionidae</taxon>
        <taxon>Zophobas</taxon>
    </lineage>
</organism>
<gene>
    <name evidence="2" type="ORF">Zmor_017568</name>
</gene>
<feature type="domain" description="Integrase p58-like C-terminal" evidence="1">
    <location>
        <begin position="93"/>
        <end position="122"/>
    </location>
</feature>
<dbReference type="InterPro" id="IPR054465">
    <property type="entry name" value="Integrase_p58-like_C"/>
</dbReference>
<dbReference type="AlphaFoldDB" id="A0AA38MCP9"/>
<sequence>MSFFLALQFNLNRVTTIPCDFFFGSTSEEPKEVIDYVDDLKEKLLNIHERVRHKIRVARDSVGLQARDLKWLYNPRRRKGCCPKLSLDWEGSYTVMARTNDVVYRIRRGPKTKMKIIHLDRLMNKGLTTIYQVRNSGAREREDALA</sequence>
<accession>A0AA38MCP9</accession>
<dbReference type="Pfam" id="PF22938">
    <property type="entry name" value="Integrase_p58_C"/>
    <property type="match status" value="1"/>
</dbReference>
<evidence type="ECO:0000259" key="1">
    <source>
        <dbReference type="Pfam" id="PF22938"/>
    </source>
</evidence>